<dbReference type="PANTHER" id="PTHR38608:SF4">
    <property type="entry name" value="PROTEIN CBG07207"/>
    <property type="match status" value="1"/>
</dbReference>
<accession>A0A0N4UBL5</accession>
<dbReference type="AlphaFoldDB" id="A0A0N4UBL5"/>
<proteinExistence type="predicted"/>
<protein>
    <submittedName>
        <fullName evidence="1 4">Uncharacterized protein</fullName>
    </submittedName>
</protein>
<evidence type="ECO:0000313" key="4">
    <source>
        <dbReference type="WBParaSite" id="DME_0000460001-mRNA-1"/>
    </source>
</evidence>
<reference evidence="1 3" key="2">
    <citation type="submission" date="2018-11" db="EMBL/GenBank/DDBJ databases">
        <authorList>
            <consortium name="Pathogen Informatics"/>
        </authorList>
    </citation>
    <scope>NUCLEOTIDE SEQUENCE [LARGE SCALE GENOMIC DNA]</scope>
</reference>
<dbReference type="EMBL" id="UYYG01001169">
    <property type="protein sequence ID" value="VDN58510.1"/>
    <property type="molecule type" value="Genomic_DNA"/>
</dbReference>
<name>A0A0N4UBL5_DRAME</name>
<keyword evidence="3" id="KW-1185">Reference proteome</keyword>
<dbReference type="Proteomes" id="UP000274756">
    <property type="component" value="Unassembled WGS sequence"/>
</dbReference>
<gene>
    <name evidence="1" type="ORF">DME_LOCUS8483</name>
</gene>
<evidence type="ECO:0000313" key="3">
    <source>
        <dbReference type="Proteomes" id="UP000274756"/>
    </source>
</evidence>
<dbReference type="PANTHER" id="PTHR38608">
    <property type="entry name" value="PROTEIN CBG07207"/>
    <property type="match status" value="1"/>
</dbReference>
<reference evidence="4" key="1">
    <citation type="submission" date="2017-02" db="UniProtKB">
        <authorList>
            <consortium name="WormBaseParasite"/>
        </authorList>
    </citation>
    <scope>IDENTIFICATION</scope>
</reference>
<organism evidence="2 4">
    <name type="scientific">Dracunculus medinensis</name>
    <name type="common">Guinea worm</name>
    <dbReference type="NCBI Taxonomy" id="318479"/>
    <lineage>
        <taxon>Eukaryota</taxon>
        <taxon>Metazoa</taxon>
        <taxon>Ecdysozoa</taxon>
        <taxon>Nematoda</taxon>
        <taxon>Chromadorea</taxon>
        <taxon>Rhabditida</taxon>
        <taxon>Spirurina</taxon>
        <taxon>Dracunculoidea</taxon>
        <taxon>Dracunculidae</taxon>
        <taxon>Dracunculus</taxon>
    </lineage>
</organism>
<dbReference type="Proteomes" id="UP000038040">
    <property type="component" value="Unplaced"/>
</dbReference>
<evidence type="ECO:0000313" key="2">
    <source>
        <dbReference type="Proteomes" id="UP000038040"/>
    </source>
</evidence>
<evidence type="ECO:0000313" key="1">
    <source>
        <dbReference type="EMBL" id="VDN58510.1"/>
    </source>
</evidence>
<sequence>MLGLMNSPNEYPYDFYSANKKDSKIEFSKQKTMKVAYLKDGRKLLNGKLLDEKKAEELWKDLIIRSNAKKISLYTNDFSEEDQLIEDSVERNEGSKGERIDEDEETVYFSEEIQLNSELDGHKLNMKKI</sequence>
<dbReference type="WBParaSite" id="DME_0000460001-mRNA-1">
    <property type="protein sequence ID" value="DME_0000460001-mRNA-1"/>
    <property type="gene ID" value="DME_0000460001"/>
</dbReference>
<dbReference type="OrthoDB" id="5821797at2759"/>